<dbReference type="PANTHER" id="PTHR21661">
    <property type="entry name" value="EPOXIDE HYDROLASE 1-RELATED"/>
    <property type="match status" value="1"/>
</dbReference>
<keyword evidence="7" id="KW-0732">Signal</keyword>
<evidence type="ECO:0000256" key="7">
    <source>
        <dbReference type="SAM" id="SignalP"/>
    </source>
</evidence>
<dbReference type="Gene3D" id="3.40.50.1820">
    <property type="entry name" value="alpha/beta hydrolase"/>
    <property type="match status" value="1"/>
</dbReference>
<comment type="similarity">
    <text evidence="3 6">Belongs to the peptidase S33 family.</text>
</comment>
<dbReference type="EC" id="3.3.2.9" evidence="6"/>
<keyword evidence="6" id="KW-0472">Membrane</keyword>
<dbReference type="PIRSF" id="PIRSF001112">
    <property type="entry name" value="Epoxide_hydrolase"/>
    <property type="match status" value="1"/>
</dbReference>
<dbReference type="PRINTS" id="PR00412">
    <property type="entry name" value="EPOXHYDRLASE"/>
</dbReference>
<keyword evidence="6" id="KW-0256">Endoplasmic reticulum</keyword>
<dbReference type="InterPro" id="IPR000639">
    <property type="entry name" value="Epox_hydrolase-like"/>
</dbReference>
<evidence type="ECO:0000256" key="5">
    <source>
        <dbReference type="ARBA" id="ARBA00022801"/>
    </source>
</evidence>
<dbReference type="SUPFAM" id="SSF53474">
    <property type="entry name" value="alpha/beta-Hydrolases"/>
    <property type="match status" value="1"/>
</dbReference>
<dbReference type="EMBL" id="JAWQEG010001741">
    <property type="protein sequence ID" value="KAK3876971.1"/>
    <property type="molecule type" value="Genomic_DNA"/>
</dbReference>
<dbReference type="GO" id="GO:0033961">
    <property type="term" value="F:cis-stilbene-oxide hydrolase activity"/>
    <property type="evidence" value="ECO:0007669"/>
    <property type="project" value="UniProtKB-UniRule"/>
</dbReference>
<feature type="signal peptide" evidence="7">
    <location>
        <begin position="1"/>
        <end position="16"/>
    </location>
</feature>
<evidence type="ECO:0000259" key="8">
    <source>
        <dbReference type="Pfam" id="PF06441"/>
    </source>
</evidence>
<dbReference type="AlphaFoldDB" id="A0AAE1FNE3"/>
<name>A0AAE1FNE3_PETCI</name>
<comment type="subcellular location">
    <subcellularLocation>
        <location evidence="6">Endoplasmic reticulum membrane</location>
    </subcellularLocation>
    <subcellularLocation>
        <location evidence="2">Microsome membrane</location>
        <topology evidence="2">Single-pass membrane protein</topology>
    </subcellularLocation>
</comment>
<comment type="catalytic activity">
    <reaction evidence="6">
        <text>cis-stilbene oxide + H2O = (1R,2R)-hydrobenzoin</text>
        <dbReference type="Rhea" id="RHEA:23900"/>
        <dbReference type="ChEBI" id="CHEBI:15377"/>
        <dbReference type="ChEBI" id="CHEBI:50004"/>
        <dbReference type="ChEBI" id="CHEBI:50014"/>
        <dbReference type="EC" id="3.3.2.9"/>
    </reaction>
</comment>
<protein>
    <recommendedName>
        <fullName evidence="6">Epoxide hydrolase</fullName>
        <ecNumber evidence="6">3.3.2.9</ecNumber>
    </recommendedName>
</protein>
<dbReference type="InterPro" id="IPR016292">
    <property type="entry name" value="Epoxide_hydrolase"/>
</dbReference>
<dbReference type="InterPro" id="IPR010497">
    <property type="entry name" value="Epoxide_hydro_N"/>
</dbReference>
<dbReference type="GO" id="GO:0097176">
    <property type="term" value="P:epoxide metabolic process"/>
    <property type="evidence" value="ECO:0007669"/>
    <property type="project" value="TreeGrafter"/>
</dbReference>
<dbReference type="GO" id="GO:0005789">
    <property type="term" value="C:endoplasmic reticulum membrane"/>
    <property type="evidence" value="ECO:0007669"/>
    <property type="project" value="UniProtKB-SubCell"/>
</dbReference>
<evidence type="ECO:0000256" key="4">
    <source>
        <dbReference type="ARBA" id="ARBA00022797"/>
    </source>
</evidence>
<evidence type="ECO:0000313" key="9">
    <source>
        <dbReference type="EMBL" id="KAK3876971.1"/>
    </source>
</evidence>
<keyword evidence="5 6" id="KW-0378">Hydrolase</keyword>
<organism evidence="9 10">
    <name type="scientific">Petrolisthes cinctipes</name>
    <name type="common">Flat porcelain crab</name>
    <dbReference type="NCBI Taxonomy" id="88211"/>
    <lineage>
        <taxon>Eukaryota</taxon>
        <taxon>Metazoa</taxon>
        <taxon>Ecdysozoa</taxon>
        <taxon>Arthropoda</taxon>
        <taxon>Crustacea</taxon>
        <taxon>Multicrustacea</taxon>
        <taxon>Malacostraca</taxon>
        <taxon>Eumalacostraca</taxon>
        <taxon>Eucarida</taxon>
        <taxon>Decapoda</taxon>
        <taxon>Pleocyemata</taxon>
        <taxon>Anomura</taxon>
        <taxon>Galatheoidea</taxon>
        <taxon>Porcellanidae</taxon>
        <taxon>Petrolisthes</taxon>
    </lineage>
</organism>
<dbReference type="PANTHER" id="PTHR21661:SF35">
    <property type="entry name" value="EPOXIDE HYDROLASE"/>
    <property type="match status" value="1"/>
</dbReference>
<evidence type="ECO:0000256" key="6">
    <source>
        <dbReference type="PIRNR" id="PIRNR001112"/>
    </source>
</evidence>
<evidence type="ECO:0000256" key="2">
    <source>
        <dbReference type="ARBA" id="ARBA00004111"/>
    </source>
</evidence>
<keyword evidence="4 6" id="KW-0058">Aromatic hydrocarbons catabolism</keyword>
<comment type="catalytic activity">
    <reaction evidence="1 6">
        <text>1-(4-methoxyphenyl)-N-methyl-N-[(3-methyloxetan-3-yl)methyl]methanamine + H2O = 2-{[(4-methoxybenzyl)(methyl)amino]methyl}-2-methylpropane-1,3-diol</text>
        <dbReference type="Rhea" id="RHEA:55764"/>
        <dbReference type="ChEBI" id="CHEBI:15377"/>
        <dbReference type="ChEBI" id="CHEBI:139161"/>
        <dbReference type="ChEBI" id="CHEBI:139164"/>
        <dbReference type="EC" id="3.3.2.9"/>
    </reaction>
</comment>
<accession>A0AAE1FNE3</accession>
<feature type="domain" description="Epoxide hydrolase N-terminal" evidence="8">
    <location>
        <begin position="50"/>
        <end position="165"/>
    </location>
</feature>
<reference evidence="9" key="1">
    <citation type="submission" date="2023-10" db="EMBL/GenBank/DDBJ databases">
        <title>Genome assemblies of two species of porcelain crab, Petrolisthes cinctipes and Petrolisthes manimaculis (Anomura: Porcellanidae).</title>
        <authorList>
            <person name="Angst P."/>
        </authorList>
    </citation>
    <scope>NUCLEOTIDE SEQUENCE</scope>
    <source>
        <strain evidence="9">PB745_01</strain>
        <tissue evidence="9">Gill</tissue>
    </source>
</reference>
<dbReference type="InterPro" id="IPR029058">
    <property type="entry name" value="AB_hydrolase_fold"/>
</dbReference>
<sequence length="419" mass="46808">MGWVRVLVVGVAIGWAAVMVNRKFEEPPLPTLDPNPWWGPGEPKEDNVAITQFKINVPEKDLKDLKDRLALPLRLTPALEGTNFTYGFNSDTLSRIVTYWTKKYDWRKREALLNKYPQYKTQIEGLDIHFLRATAGDTSGGARKKGVKVVPLLLVHGWPGSVVEFYSILPLLTTPREGSSVVFEVICPSIPGYGFSQGSSKPGLGSLQTAQIFLKLMKRLGFDQFYAQGGDWGSLIVTDLATLYPHNVLGVHMNMLGGNTPTGNLKMWLGSLLPSGLLVPESDQHHLYPLSSFYSRLMLESGYAHIQATKPDTIGAVLDQNPVALATYILEKFSTWTNRDNPNKPDGGLLSKTFPFTMDSLLDNICVYWFTGSITTSVRFYAENMNKDFYNKPMNKYGYILSRQITHSSSLSFSSFNSQ</sequence>
<proteinExistence type="inferred from homology"/>
<evidence type="ECO:0000313" key="10">
    <source>
        <dbReference type="Proteomes" id="UP001286313"/>
    </source>
</evidence>
<evidence type="ECO:0000256" key="1">
    <source>
        <dbReference type="ARBA" id="ARBA00000221"/>
    </source>
</evidence>
<dbReference type="Proteomes" id="UP001286313">
    <property type="component" value="Unassembled WGS sequence"/>
</dbReference>
<keyword evidence="10" id="KW-1185">Reference proteome</keyword>
<dbReference type="Pfam" id="PF06441">
    <property type="entry name" value="EHN"/>
    <property type="match status" value="1"/>
</dbReference>
<feature type="chain" id="PRO_5042206847" description="Epoxide hydrolase" evidence="7">
    <location>
        <begin position="17"/>
        <end position="419"/>
    </location>
</feature>
<comment type="caution">
    <text evidence="9">The sequence shown here is derived from an EMBL/GenBank/DDBJ whole genome shotgun (WGS) entry which is preliminary data.</text>
</comment>
<evidence type="ECO:0000256" key="3">
    <source>
        <dbReference type="ARBA" id="ARBA00010088"/>
    </source>
</evidence>
<gene>
    <name evidence="9" type="ORF">Pcinc_018280</name>
</gene>